<name>A0A4V3D2J5_9BACT</name>
<comment type="caution">
    <text evidence="1">The sequence shown here is derived from an EMBL/GenBank/DDBJ whole genome shotgun (WGS) entry which is preliminary data.</text>
</comment>
<evidence type="ECO:0000313" key="2">
    <source>
        <dbReference type="Proteomes" id="UP000294535"/>
    </source>
</evidence>
<dbReference type="Proteomes" id="UP000294535">
    <property type="component" value="Unassembled WGS sequence"/>
</dbReference>
<dbReference type="OrthoDB" id="821912at2"/>
<dbReference type="AlphaFoldDB" id="A0A4V3D2J5"/>
<organism evidence="1 2">
    <name type="scientific">Algoriphagus boseongensis</name>
    <dbReference type="NCBI Taxonomy" id="1442587"/>
    <lineage>
        <taxon>Bacteria</taxon>
        <taxon>Pseudomonadati</taxon>
        <taxon>Bacteroidota</taxon>
        <taxon>Cytophagia</taxon>
        <taxon>Cytophagales</taxon>
        <taxon>Cyclobacteriaceae</taxon>
        <taxon>Algoriphagus</taxon>
    </lineage>
</organism>
<dbReference type="RefSeq" id="WP_133553357.1">
    <property type="nucleotide sequence ID" value="NZ_SNYF01000005.1"/>
</dbReference>
<proteinExistence type="predicted"/>
<keyword evidence="2" id="KW-1185">Reference proteome</keyword>
<gene>
    <name evidence="1" type="ORF">DFQ04_1058</name>
</gene>
<accession>A0A4V3D2J5</accession>
<dbReference type="EMBL" id="SNYF01000005">
    <property type="protein sequence ID" value="TDQ19237.1"/>
    <property type="molecule type" value="Genomic_DNA"/>
</dbReference>
<dbReference type="PROSITE" id="PS51257">
    <property type="entry name" value="PROKAR_LIPOPROTEIN"/>
    <property type="match status" value="1"/>
</dbReference>
<sequence>MNKNPFLLILIFLSFSCQKTEESNSKTPSHSGEGMTLTEFLDSFDHYSAVNPETLEEQVPLSNDQLKDLIPQKVGKMEMKKIILGHKQAMGISGVISTYQEEGGNERQISMELLDGAGVTGNVLVKATEQKLMPDYEEKSEDGYSRIYEHQGIRVLERLNFKSQSSEIEFVCAGRFQVTFKGHKVPMNELWAFVNDVRRKKK</sequence>
<protein>
    <submittedName>
        <fullName evidence="1">Uncharacterized protein</fullName>
    </submittedName>
</protein>
<evidence type="ECO:0000313" key="1">
    <source>
        <dbReference type="EMBL" id="TDQ19237.1"/>
    </source>
</evidence>
<reference evidence="1 2" key="1">
    <citation type="submission" date="2019-03" db="EMBL/GenBank/DDBJ databases">
        <title>Genomic Encyclopedia of Type Strains, Phase III (KMG-III): the genomes of soil and plant-associated and newly described type strains.</title>
        <authorList>
            <person name="Whitman W."/>
        </authorList>
    </citation>
    <scope>NUCLEOTIDE SEQUENCE [LARGE SCALE GENOMIC DNA]</scope>
    <source>
        <strain evidence="1 2">CECT 8446</strain>
    </source>
</reference>